<protein>
    <submittedName>
        <fullName evidence="1">Uncharacterized protein</fullName>
    </submittedName>
</protein>
<keyword evidence="2" id="KW-1185">Reference proteome</keyword>
<accession>A0ABQ1PIH5</accession>
<name>A0ABQ1PIH5_9BACI</name>
<evidence type="ECO:0000313" key="1">
    <source>
        <dbReference type="EMBL" id="GGC97721.1"/>
    </source>
</evidence>
<dbReference type="RefSeq" id="WP_062440411.1">
    <property type="nucleotide sequence ID" value="NZ_BMCJ01000006.1"/>
</dbReference>
<comment type="caution">
    <text evidence="1">The sequence shown here is derived from an EMBL/GenBank/DDBJ whole genome shotgun (WGS) entry which is preliminary data.</text>
</comment>
<organism evidence="1 2">
    <name type="scientific">Thalassobacillus devorans</name>
    <dbReference type="NCBI Taxonomy" id="279813"/>
    <lineage>
        <taxon>Bacteria</taxon>
        <taxon>Bacillati</taxon>
        <taxon>Bacillota</taxon>
        <taxon>Bacilli</taxon>
        <taxon>Bacillales</taxon>
        <taxon>Bacillaceae</taxon>
        <taxon>Thalassobacillus</taxon>
    </lineage>
</organism>
<dbReference type="EMBL" id="BMCJ01000006">
    <property type="protein sequence ID" value="GGC97721.1"/>
    <property type="molecule type" value="Genomic_DNA"/>
</dbReference>
<sequence>MSNNLDFINKVYEISNSYKIYYARIQNSKLEDLMRLARIKFNGEEYNDKLLGKFLIPLRFILYKVSTYLIPYNNLVEEKKMVELSNTLNSILSIYPEKQEYKVLFDLLSDCLNNNRNDISEYLSKNVIKYNSQAHAIVTKRELDDSQKKYIIMSTGVDNISFYSDNSFKNMRDTFDLVVFIGNENYFDYSFNNVPRAPVNYYVTLNMYSNTFTDNNMFSHFNGKSYYSTLYQGLHKKFIVEGDEKSALKDKTNISTNETVMYPNIEEPTISIGLLKEIIIKFNSESEEKRFINVVPIELTQNRFILLASHNKRYEVLTLEKNLEKKLLDDITTDDFLLVRNESEGTLIREVANEMFMDQNILIYRKRQQRLKEHLQKLVDKYSVEKLCLLLEKKGLITINELKIKNLLKEESFKLQNNQEFLKLLYILTGNNKEKAYKFFKSSRMLSNFHIQAGRKISKEIRGAINEADLTVLYENGTQKIELSQYKGASFNLEKIKSISSEHFKVPVSQEKKIIYAEDIGYY</sequence>
<dbReference type="Proteomes" id="UP000619534">
    <property type="component" value="Unassembled WGS sequence"/>
</dbReference>
<proteinExistence type="predicted"/>
<reference evidence="2" key="1">
    <citation type="journal article" date="2019" name="Int. J. Syst. Evol. Microbiol.">
        <title>The Global Catalogue of Microorganisms (GCM) 10K type strain sequencing project: providing services to taxonomists for standard genome sequencing and annotation.</title>
        <authorList>
            <consortium name="The Broad Institute Genomics Platform"/>
            <consortium name="The Broad Institute Genome Sequencing Center for Infectious Disease"/>
            <person name="Wu L."/>
            <person name="Ma J."/>
        </authorList>
    </citation>
    <scope>NUCLEOTIDE SEQUENCE [LARGE SCALE GENOMIC DNA]</scope>
    <source>
        <strain evidence="2">CCM 7282</strain>
    </source>
</reference>
<evidence type="ECO:0000313" key="2">
    <source>
        <dbReference type="Proteomes" id="UP000619534"/>
    </source>
</evidence>
<gene>
    <name evidence="1" type="ORF">GCM10007216_30620</name>
</gene>